<dbReference type="InterPro" id="IPR038107">
    <property type="entry name" value="Glycos_transf_N_sf"/>
</dbReference>
<evidence type="ECO:0000313" key="11">
    <source>
        <dbReference type="EMBL" id="AQQ70064.1"/>
    </source>
</evidence>
<dbReference type="RefSeq" id="WP_146682358.1">
    <property type="nucleotide sequence ID" value="NZ_CP019646.1"/>
</dbReference>
<keyword evidence="9" id="KW-1003">Cell membrane</keyword>
<evidence type="ECO:0000256" key="8">
    <source>
        <dbReference type="PIRSR" id="PIRSR639901-2"/>
    </source>
</evidence>
<dbReference type="EMBL" id="CP019646">
    <property type="protein sequence ID" value="AQQ70064.1"/>
    <property type="molecule type" value="Genomic_DNA"/>
</dbReference>
<gene>
    <name evidence="11" type="primary">waaA</name>
    <name evidence="11" type="ORF">SMSP2_00403</name>
</gene>
<evidence type="ECO:0000256" key="5">
    <source>
        <dbReference type="ARBA" id="ARBA00031445"/>
    </source>
</evidence>
<dbReference type="EC" id="2.4.99.12" evidence="2 9"/>
<evidence type="ECO:0000259" key="10">
    <source>
        <dbReference type="Pfam" id="PF04413"/>
    </source>
</evidence>
<evidence type="ECO:0000256" key="4">
    <source>
        <dbReference type="ARBA" id="ARBA00022679"/>
    </source>
</evidence>
<evidence type="ECO:0000256" key="9">
    <source>
        <dbReference type="RuleBase" id="RU365103"/>
    </source>
</evidence>
<feature type="domain" description="3-deoxy-D-manno-octulosonic-acid transferase N-terminal" evidence="10">
    <location>
        <begin position="39"/>
        <end position="211"/>
    </location>
</feature>
<dbReference type="GO" id="GO:0043842">
    <property type="term" value="F:Kdo transferase activity"/>
    <property type="evidence" value="ECO:0007669"/>
    <property type="project" value="UniProtKB-EC"/>
</dbReference>
<protein>
    <recommendedName>
        <fullName evidence="3 9">3-deoxy-D-manno-octulosonic acid transferase</fullName>
        <shortName evidence="9">Kdo transferase</shortName>
        <ecNumber evidence="2 9">2.4.99.12</ecNumber>
    </recommendedName>
    <alternativeName>
        <fullName evidence="5 9">Lipid IV(A) 3-deoxy-D-manno-octulosonic acid transferase</fullName>
    </alternativeName>
</protein>
<dbReference type="KEGG" id="pbas:SMSP2_00403"/>
<proteinExistence type="inferred from homology"/>
<evidence type="ECO:0000256" key="7">
    <source>
        <dbReference type="PIRSR" id="PIRSR639901-1"/>
    </source>
</evidence>
<comment type="catalytic activity">
    <reaction evidence="6 9">
        <text>lipid IVA (E. coli) + CMP-3-deoxy-beta-D-manno-octulosonate = alpha-Kdo-(2-&gt;6)-lipid IVA (E. coli) + CMP + H(+)</text>
        <dbReference type="Rhea" id="RHEA:28066"/>
        <dbReference type="ChEBI" id="CHEBI:15378"/>
        <dbReference type="ChEBI" id="CHEBI:58603"/>
        <dbReference type="ChEBI" id="CHEBI:60364"/>
        <dbReference type="ChEBI" id="CHEBI:60377"/>
        <dbReference type="ChEBI" id="CHEBI:85987"/>
        <dbReference type="EC" id="2.4.99.12"/>
    </reaction>
</comment>
<dbReference type="Pfam" id="PF04413">
    <property type="entry name" value="Glycos_transf_N"/>
    <property type="match status" value="1"/>
</dbReference>
<comment type="subcellular location">
    <subcellularLocation>
        <location evidence="9">Cell membrane</location>
    </subcellularLocation>
</comment>
<dbReference type="Gene3D" id="3.40.50.2000">
    <property type="entry name" value="Glycogen Phosphorylase B"/>
    <property type="match status" value="1"/>
</dbReference>
<dbReference type="InterPro" id="IPR039901">
    <property type="entry name" value="Kdotransferase"/>
</dbReference>
<evidence type="ECO:0000256" key="3">
    <source>
        <dbReference type="ARBA" id="ARBA00019077"/>
    </source>
</evidence>
<reference evidence="12" key="1">
    <citation type="submission" date="2017-02" db="EMBL/GenBank/DDBJ databases">
        <title>Comparative genomics and description of representatives of a novel lineage of planctomycetes thriving in anoxic sediments.</title>
        <authorList>
            <person name="Spring S."/>
            <person name="Bunk B."/>
            <person name="Sproer C."/>
        </authorList>
    </citation>
    <scope>NUCLEOTIDE SEQUENCE [LARGE SCALE GENOMIC DNA]</scope>
    <source>
        <strain evidence="12">SM-Chi-D1</strain>
    </source>
</reference>
<dbReference type="PANTHER" id="PTHR42755:SF1">
    <property type="entry name" value="3-DEOXY-D-MANNO-OCTULOSONIC ACID TRANSFERASE, MITOCHONDRIAL-RELATED"/>
    <property type="match status" value="1"/>
</dbReference>
<comment type="function">
    <text evidence="9">Involved in lipopolysaccharide (LPS) biosynthesis. Catalyzes the transfer of 3-deoxy-D-manno-octulosonate (Kdo) residue(s) from CMP-Kdo to lipid IV(A), the tetraacyldisaccharide-1,4'-bisphosphate precursor of lipid A.</text>
</comment>
<comment type="pathway">
    <text evidence="1 9">Bacterial outer membrane biogenesis; LPS core biosynthesis.</text>
</comment>
<dbReference type="GO" id="GO:0005886">
    <property type="term" value="C:plasma membrane"/>
    <property type="evidence" value="ECO:0007669"/>
    <property type="project" value="UniProtKB-SubCell"/>
</dbReference>
<keyword evidence="9" id="KW-0448">Lipopolysaccharide biosynthesis</keyword>
<keyword evidence="12" id="KW-1185">Reference proteome</keyword>
<dbReference type="STRING" id="1851148.SMSP2_00403"/>
<feature type="site" description="Transition state stabilizer" evidence="8">
    <location>
        <position position="209"/>
    </location>
</feature>
<dbReference type="Proteomes" id="UP000188181">
    <property type="component" value="Chromosome"/>
</dbReference>
<sequence length="426" mass="47822">MRYFLNIFYSIALVLYLPKVLYRRYVHGRYKDGLAHRFARFGTLPHRRGSVIWIHAVSVGEVNATRSLIKELRAMDAGLEFVITSTTDTGYARAKAVYKDDVDIFYFPFDFSWIMRRAFASIKPTVCVLMELEVWPNFIYTAGKNKVPVIVANGRISDNSYPTYRKLRWFVKRIFSNITIFCAQTEVYARRYLSLGGRDGTVVVTSSLKYDTVETDPLRVPGRNELTNEISYTPERPFLVAGGSGPGEEQMLLDVYESLYKINKKLRLAVVPRKPERFDEVAALIEKSPHSSMRYSALKNGKGSSGADIILVDTMGDLRKFYSIAHLVFVGRSLVPMGGSDMLEAAALKVFTTFGPHTFNFRQTVEVLTAGQGAVEAADSHELKAVLAKALQDDAYRNDTARRGQEIIISNQGASAKTAGIILDML</sequence>
<dbReference type="OrthoDB" id="9789797at2"/>
<name>A0A1Q2MBL2_9BACT</name>
<dbReference type="PANTHER" id="PTHR42755">
    <property type="entry name" value="3-DEOXY-MANNO-OCTULOSONATE CYTIDYLYLTRANSFERASE"/>
    <property type="match status" value="1"/>
</dbReference>
<feature type="active site" description="Proton acceptor" evidence="7">
    <location>
        <position position="61"/>
    </location>
</feature>
<dbReference type="GO" id="GO:0009244">
    <property type="term" value="P:lipopolysaccharide core region biosynthetic process"/>
    <property type="evidence" value="ECO:0007669"/>
    <property type="project" value="UniProtKB-UniRule"/>
</dbReference>
<dbReference type="GO" id="GO:0009245">
    <property type="term" value="P:lipid A biosynthetic process"/>
    <property type="evidence" value="ECO:0007669"/>
    <property type="project" value="TreeGrafter"/>
</dbReference>
<evidence type="ECO:0000313" key="12">
    <source>
        <dbReference type="Proteomes" id="UP000188181"/>
    </source>
</evidence>
<dbReference type="InterPro" id="IPR007507">
    <property type="entry name" value="Glycos_transf_N"/>
</dbReference>
<dbReference type="Gene3D" id="3.40.50.11720">
    <property type="entry name" value="3-Deoxy-D-manno-octulosonic-acid transferase, N-terminal domain"/>
    <property type="match status" value="1"/>
</dbReference>
<accession>A0A1Q2MBL2</accession>
<evidence type="ECO:0000256" key="2">
    <source>
        <dbReference type="ARBA" id="ARBA00012621"/>
    </source>
</evidence>
<evidence type="ECO:0000256" key="1">
    <source>
        <dbReference type="ARBA" id="ARBA00004713"/>
    </source>
</evidence>
<keyword evidence="9" id="KW-0472">Membrane</keyword>
<feature type="site" description="Transition state stabilizer" evidence="8">
    <location>
        <position position="131"/>
    </location>
</feature>
<keyword evidence="11" id="KW-0328">Glycosyltransferase</keyword>
<evidence type="ECO:0000256" key="6">
    <source>
        <dbReference type="ARBA" id="ARBA00049183"/>
    </source>
</evidence>
<dbReference type="AlphaFoldDB" id="A0A1Q2MBL2"/>
<comment type="similarity">
    <text evidence="9">Belongs to the glycosyltransferase group 1 family.</text>
</comment>
<keyword evidence="4 9" id="KW-0808">Transferase</keyword>
<organism evidence="11 12">
    <name type="scientific">Limihaloglobus sulfuriphilus</name>
    <dbReference type="NCBI Taxonomy" id="1851148"/>
    <lineage>
        <taxon>Bacteria</taxon>
        <taxon>Pseudomonadati</taxon>
        <taxon>Planctomycetota</taxon>
        <taxon>Phycisphaerae</taxon>
        <taxon>Sedimentisphaerales</taxon>
        <taxon>Sedimentisphaeraceae</taxon>
        <taxon>Limihaloglobus</taxon>
    </lineage>
</organism>
<dbReference type="UniPathway" id="UPA00958"/>
<dbReference type="SUPFAM" id="SSF53756">
    <property type="entry name" value="UDP-Glycosyltransferase/glycogen phosphorylase"/>
    <property type="match status" value="1"/>
</dbReference>